<name>A0ABD0LVY1_9CAEN</name>
<reference evidence="1 2" key="1">
    <citation type="journal article" date="2023" name="Sci. Data">
        <title>Genome assembly of the Korean intertidal mud-creeper Batillaria attramentaria.</title>
        <authorList>
            <person name="Patra A.K."/>
            <person name="Ho P.T."/>
            <person name="Jun S."/>
            <person name="Lee S.J."/>
            <person name="Kim Y."/>
            <person name="Won Y.J."/>
        </authorList>
    </citation>
    <scope>NUCLEOTIDE SEQUENCE [LARGE SCALE GENOMIC DNA]</scope>
    <source>
        <strain evidence="1">Wonlab-2016</strain>
    </source>
</reference>
<comment type="caution">
    <text evidence="1">The sequence shown here is derived from an EMBL/GenBank/DDBJ whole genome shotgun (WGS) entry which is preliminary data.</text>
</comment>
<evidence type="ECO:0000313" key="1">
    <source>
        <dbReference type="EMBL" id="KAK7503251.1"/>
    </source>
</evidence>
<protein>
    <recommendedName>
        <fullName evidence="3">Ribosomal protein S10</fullName>
    </recommendedName>
</protein>
<organism evidence="1 2">
    <name type="scientific">Batillaria attramentaria</name>
    <dbReference type="NCBI Taxonomy" id="370345"/>
    <lineage>
        <taxon>Eukaryota</taxon>
        <taxon>Metazoa</taxon>
        <taxon>Spiralia</taxon>
        <taxon>Lophotrochozoa</taxon>
        <taxon>Mollusca</taxon>
        <taxon>Gastropoda</taxon>
        <taxon>Caenogastropoda</taxon>
        <taxon>Sorbeoconcha</taxon>
        <taxon>Cerithioidea</taxon>
        <taxon>Batillariidae</taxon>
        <taxon>Batillaria</taxon>
    </lineage>
</organism>
<sequence length="157" mass="18162">MDRLFPGARVRLRRKNAEPVPSSLHLSEVSYRNATWILKGLYEYGVVRKRASSQDHRRHCQHRKGGLDPFHFRSRVLTLSREKQKRSLSLDIPFYTTLPVNNVRPKLKLTDLSTPRSLSKQATFVVKSAPEEKCTLRSFLRERGPEAIPVCVKLVVR</sequence>
<proteinExistence type="predicted"/>
<dbReference type="Proteomes" id="UP001519460">
    <property type="component" value="Unassembled WGS sequence"/>
</dbReference>
<keyword evidence="2" id="KW-1185">Reference proteome</keyword>
<evidence type="ECO:0000313" key="2">
    <source>
        <dbReference type="Proteomes" id="UP001519460"/>
    </source>
</evidence>
<accession>A0ABD0LVY1</accession>
<dbReference type="AlphaFoldDB" id="A0ABD0LVY1"/>
<gene>
    <name evidence="1" type="ORF">BaRGS_00005516</name>
</gene>
<dbReference type="EMBL" id="JACVVK020000021">
    <property type="protein sequence ID" value="KAK7503251.1"/>
    <property type="molecule type" value="Genomic_DNA"/>
</dbReference>
<evidence type="ECO:0008006" key="3">
    <source>
        <dbReference type="Google" id="ProtNLM"/>
    </source>
</evidence>